<evidence type="ECO:0000256" key="6">
    <source>
        <dbReference type="ARBA" id="ARBA00022692"/>
    </source>
</evidence>
<keyword evidence="9 13" id="KW-1133">Transmembrane helix</keyword>
<reference evidence="16" key="1">
    <citation type="submission" date="2012-02" db="EMBL/GenBank/DDBJ databases">
        <title>Complete genome sequence of Rickettsia australis strain Cutlack.</title>
        <authorList>
            <person name="Johnson S.L."/>
            <person name="Munk A.C."/>
            <person name="Han S."/>
            <person name="Bruce D.C."/>
            <person name="Dasch G.A."/>
        </authorList>
    </citation>
    <scope>NUCLEOTIDE SEQUENCE [LARGE SCALE GENOMIC DNA]</scope>
    <source>
        <strain evidence="16">Cutlack</strain>
    </source>
</reference>
<keyword evidence="3" id="KW-0813">Transport</keyword>
<comment type="subcellular location">
    <subcellularLocation>
        <location evidence="2">Cell membrane</location>
        <topology evidence="2">Multi-pass membrane protein</topology>
    </subcellularLocation>
</comment>
<name>H8K7L9_RICAC</name>
<evidence type="ECO:0000256" key="11">
    <source>
        <dbReference type="ARBA" id="ARBA00023136"/>
    </source>
</evidence>
<keyword evidence="7" id="KW-0479">Metal-binding</keyword>
<dbReference type="GO" id="GO:0005886">
    <property type="term" value="C:plasma membrane"/>
    <property type="evidence" value="ECO:0007669"/>
    <property type="project" value="UniProtKB-SubCell"/>
</dbReference>
<dbReference type="InterPro" id="IPR052168">
    <property type="entry name" value="Cytochrome_b561_oxidase"/>
</dbReference>
<keyword evidence="16" id="KW-1185">Reference proteome</keyword>
<gene>
    <name evidence="15" type="ordered locus">MC5_04855</name>
</gene>
<accession>H8K7L9</accession>
<organism evidence="15 16">
    <name type="scientific">Rickettsia australis (strain Cutlack)</name>
    <dbReference type="NCBI Taxonomy" id="1105110"/>
    <lineage>
        <taxon>Bacteria</taxon>
        <taxon>Pseudomonadati</taxon>
        <taxon>Pseudomonadota</taxon>
        <taxon>Alphaproteobacteria</taxon>
        <taxon>Rickettsiales</taxon>
        <taxon>Rickettsiaceae</taxon>
        <taxon>Rickettsieae</taxon>
        <taxon>Rickettsia</taxon>
        <taxon>spotted fever group</taxon>
    </lineage>
</organism>
<dbReference type="HOGENOM" id="CLU_2587482_0_0_5"/>
<evidence type="ECO:0000256" key="13">
    <source>
        <dbReference type="SAM" id="Phobius"/>
    </source>
</evidence>
<dbReference type="InterPro" id="IPR011577">
    <property type="entry name" value="Cyt_b561_bac/Ni-Hgenase"/>
</dbReference>
<evidence type="ECO:0000256" key="12">
    <source>
        <dbReference type="ARBA" id="ARBA00037975"/>
    </source>
</evidence>
<evidence type="ECO:0000259" key="14">
    <source>
        <dbReference type="Pfam" id="PF01292"/>
    </source>
</evidence>
<dbReference type="AlphaFoldDB" id="H8K7L9"/>
<feature type="transmembrane region" description="Helical" evidence="13">
    <location>
        <begin position="38"/>
        <end position="58"/>
    </location>
</feature>
<evidence type="ECO:0000256" key="2">
    <source>
        <dbReference type="ARBA" id="ARBA00004651"/>
    </source>
</evidence>
<evidence type="ECO:0000256" key="3">
    <source>
        <dbReference type="ARBA" id="ARBA00022448"/>
    </source>
</evidence>
<dbReference type="KEGG" id="rau:MC5_04855"/>
<evidence type="ECO:0000256" key="1">
    <source>
        <dbReference type="ARBA" id="ARBA00001970"/>
    </source>
</evidence>
<comment type="cofactor">
    <cofactor evidence="1">
        <name>heme b</name>
        <dbReference type="ChEBI" id="CHEBI:60344"/>
    </cofactor>
</comment>
<dbReference type="Proteomes" id="UP000007589">
    <property type="component" value="Chromosome"/>
</dbReference>
<feature type="domain" description="Cytochrome b561 bacterial/Ni-hydrogenase" evidence="14">
    <location>
        <begin position="19"/>
        <end position="69"/>
    </location>
</feature>
<dbReference type="STRING" id="1105110.MC5_04855"/>
<dbReference type="GO" id="GO:0009055">
    <property type="term" value="F:electron transfer activity"/>
    <property type="evidence" value="ECO:0007669"/>
    <property type="project" value="InterPro"/>
</dbReference>
<keyword evidence="10" id="KW-0408">Iron</keyword>
<keyword evidence="11 13" id="KW-0472">Membrane</keyword>
<evidence type="ECO:0000313" key="15">
    <source>
        <dbReference type="EMBL" id="AFC71262.1"/>
    </source>
</evidence>
<evidence type="ECO:0000256" key="8">
    <source>
        <dbReference type="ARBA" id="ARBA00022982"/>
    </source>
</evidence>
<evidence type="ECO:0000313" key="16">
    <source>
        <dbReference type="Proteomes" id="UP000007589"/>
    </source>
</evidence>
<dbReference type="GO" id="GO:0046872">
    <property type="term" value="F:metal ion binding"/>
    <property type="evidence" value="ECO:0007669"/>
    <property type="project" value="UniProtKB-KW"/>
</dbReference>
<keyword evidence="6 13" id="KW-0812">Transmembrane</keyword>
<evidence type="ECO:0000256" key="7">
    <source>
        <dbReference type="ARBA" id="ARBA00022723"/>
    </source>
</evidence>
<proteinExistence type="inferred from homology"/>
<dbReference type="PANTHER" id="PTHR30529">
    <property type="entry name" value="CYTOCHROME B561"/>
    <property type="match status" value="1"/>
</dbReference>
<protein>
    <recommendedName>
        <fullName evidence="14">Cytochrome b561 bacterial/Ni-hydrogenase domain-containing protein</fullName>
    </recommendedName>
</protein>
<comment type="similarity">
    <text evidence="12">Belongs to the cytochrome b561 family.</text>
</comment>
<keyword evidence="8" id="KW-0249">Electron transport</keyword>
<dbReference type="InterPro" id="IPR016174">
    <property type="entry name" value="Di-haem_cyt_TM"/>
</dbReference>
<keyword evidence="4" id="KW-1003">Cell membrane</keyword>
<dbReference type="Pfam" id="PF01292">
    <property type="entry name" value="Ni_hydr_CYTB"/>
    <property type="match status" value="1"/>
</dbReference>
<evidence type="ECO:0000256" key="10">
    <source>
        <dbReference type="ARBA" id="ARBA00023004"/>
    </source>
</evidence>
<sequence>MTILSNHHINFDGLFTISSFVQDLQFAKIFKKIHKKTALLFTALIILHILAALYQHFIRKDNVLNRMWSE</sequence>
<evidence type="ECO:0000256" key="5">
    <source>
        <dbReference type="ARBA" id="ARBA00022617"/>
    </source>
</evidence>
<dbReference type="GO" id="GO:0022904">
    <property type="term" value="P:respiratory electron transport chain"/>
    <property type="evidence" value="ECO:0007669"/>
    <property type="project" value="InterPro"/>
</dbReference>
<dbReference type="EMBL" id="CP003338">
    <property type="protein sequence ID" value="AFC71262.1"/>
    <property type="molecule type" value="Genomic_DNA"/>
</dbReference>
<dbReference type="GO" id="GO:0020037">
    <property type="term" value="F:heme binding"/>
    <property type="evidence" value="ECO:0007669"/>
    <property type="project" value="TreeGrafter"/>
</dbReference>
<evidence type="ECO:0000256" key="9">
    <source>
        <dbReference type="ARBA" id="ARBA00022989"/>
    </source>
</evidence>
<keyword evidence="5" id="KW-0349">Heme</keyword>
<dbReference type="PANTHER" id="PTHR30529:SF1">
    <property type="entry name" value="CYTOCHROME B561 HOMOLOG 2"/>
    <property type="match status" value="1"/>
</dbReference>
<dbReference type="SUPFAM" id="SSF81342">
    <property type="entry name" value="Transmembrane di-heme cytochromes"/>
    <property type="match status" value="1"/>
</dbReference>
<evidence type="ECO:0000256" key="4">
    <source>
        <dbReference type="ARBA" id="ARBA00022475"/>
    </source>
</evidence>